<dbReference type="GeneID" id="111249231"/>
<dbReference type="Gene3D" id="1.20.120.980">
    <property type="entry name" value="Serine carboxypeptidase S28, SKS domain"/>
    <property type="match status" value="1"/>
</dbReference>
<feature type="signal peptide" evidence="6">
    <location>
        <begin position="1"/>
        <end position="20"/>
    </location>
</feature>
<proteinExistence type="inferred from homology"/>
<keyword evidence="3 6" id="KW-0732">Signal</keyword>
<evidence type="ECO:0000256" key="6">
    <source>
        <dbReference type="SAM" id="SignalP"/>
    </source>
</evidence>
<dbReference type="RefSeq" id="XP_022658544.1">
    <property type="nucleotide sequence ID" value="XM_022802809.1"/>
</dbReference>
<evidence type="ECO:0000256" key="2">
    <source>
        <dbReference type="ARBA" id="ARBA00022670"/>
    </source>
</evidence>
<evidence type="ECO:0000256" key="1">
    <source>
        <dbReference type="ARBA" id="ARBA00011079"/>
    </source>
</evidence>
<name>A0A7M7K6S1_VARDE</name>
<dbReference type="Gene3D" id="3.40.50.1820">
    <property type="entry name" value="alpha/beta hydrolase"/>
    <property type="match status" value="1"/>
</dbReference>
<dbReference type="OMA" id="HYAEHFG"/>
<dbReference type="PANTHER" id="PTHR11010:SF117">
    <property type="entry name" value="SERINE PROTEASE 16"/>
    <property type="match status" value="1"/>
</dbReference>
<protein>
    <recommendedName>
        <fullName evidence="9">Serine protease K12H4.7</fullName>
    </recommendedName>
</protein>
<accession>A0A7M7K6S1</accession>
<dbReference type="OrthoDB" id="1735038at2759"/>
<dbReference type="KEGG" id="vde:111249231"/>
<dbReference type="AlphaFoldDB" id="A0A7M7K6S1"/>
<dbReference type="GO" id="GO:0070008">
    <property type="term" value="F:serine-type exopeptidase activity"/>
    <property type="evidence" value="ECO:0007669"/>
    <property type="project" value="InterPro"/>
</dbReference>
<keyword evidence="8" id="KW-1185">Reference proteome</keyword>
<keyword evidence="2" id="KW-0645">Protease</keyword>
<sequence length="491" mass="55345">MHQMVIAFLVLLAFAGFGNAYKLHRGRPYHKYGMLGEPKFDNSTSFYGEPEILWITQRLDNFNPADRRTWKQRYMVNAKFYKTGGPVFLLLGGEGEASAKWLSAPSHVMIMAQKYGALVFQLEHRFYGKSRPTTDLTTSNLAYLSSDQALADAAAFRNSITVSKQLDQNARWVVFGGSYSGSLAAWFKLKYPHLAVGAVASSAPMVALINFVDYIRVVRDSLGPDCSTKVKAGFAHLEKLAARREKWAIIDGQFKTCVPFDAFNQLNMQNFFQTMAGLFEGVVQYNKDERISGPSNITIDTVCDLMMSNEPFDGLVAVNDLILQSNNETCLDYDYDKFVRSMRNVSYDARSGEGGRQWMYQTCVEFGFFQSSDAKDQPFGQQFPVQLFIQQCRDIFDDFFDNAMLNRAIFRTNTQYGGIYPQLSNVTFPNGSIDPWHTLSILENLSDSVTANYIVGTAHCADMYPPAATDANTLTQARTKIEHEVAKWLQQ</sequence>
<organism evidence="7 8">
    <name type="scientific">Varroa destructor</name>
    <name type="common">Honeybee mite</name>
    <dbReference type="NCBI Taxonomy" id="109461"/>
    <lineage>
        <taxon>Eukaryota</taxon>
        <taxon>Metazoa</taxon>
        <taxon>Ecdysozoa</taxon>
        <taxon>Arthropoda</taxon>
        <taxon>Chelicerata</taxon>
        <taxon>Arachnida</taxon>
        <taxon>Acari</taxon>
        <taxon>Parasitiformes</taxon>
        <taxon>Mesostigmata</taxon>
        <taxon>Gamasina</taxon>
        <taxon>Dermanyssoidea</taxon>
        <taxon>Varroidae</taxon>
        <taxon>Varroa</taxon>
    </lineage>
</organism>
<evidence type="ECO:0000313" key="7">
    <source>
        <dbReference type="EnsemblMetazoa" id="XP_022658544"/>
    </source>
</evidence>
<keyword evidence="5" id="KW-0325">Glycoprotein</keyword>
<dbReference type="PANTHER" id="PTHR11010">
    <property type="entry name" value="PROTEASE S28 PRO-X CARBOXYPEPTIDASE-RELATED"/>
    <property type="match status" value="1"/>
</dbReference>
<dbReference type="GO" id="GO:0008239">
    <property type="term" value="F:dipeptidyl-peptidase activity"/>
    <property type="evidence" value="ECO:0007669"/>
    <property type="project" value="TreeGrafter"/>
</dbReference>
<feature type="chain" id="PRO_5029610904" description="Serine protease K12H4.7" evidence="6">
    <location>
        <begin position="21"/>
        <end position="491"/>
    </location>
</feature>
<dbReference type="FunCoup" id="A0A7M7K6S1">
    <property type="interactions" value="26"/>
</dbReference>
<keyword evidence="4" id="KW-0378">Hydrolase</keyword>
<dbReference type="InterPro" id="IPR029058">
    <property type="entry name" value="AB_hydrolase_fold"/>
</dbReference>
<dbReference type="GO" id="GO:0006508">
    <property type="term" value="P:proteolysis"/>
    <property type="evidence" value="ECO:0007669"/>
    <property type="project" value="UniProtKB-KW"/>
</dbReference>
<dbReference type="FunFam" id="1.20.120.980:FF:000003">
    <property type="entry name" value="Serine protease 16"/>
    <property type="match status" value="1"/>
</dbReference>
<dbReference type="EnsemblMetazoa" id="XM_022802809">
    <property type="protein sequence ID" value="XP_022658544"/>
    <property type="gene ID" value="LOC111249231"/>
</dbReference>
<dbReference type="SUPFAM" id="SSF53474">
    <property type="entry name" value="alpha/beta-Hydrolases"/>
    <property type="match status" value="1"/>
</dbReference>
<reference evidence="7" key="1">
    <citation type="submission" date="2021-01" db="UniProtKB">
        <authorList>
            <consortium name="EnsemblMetazoa"/>
        </authorList>
    </citation>
    <scope>IDENTIFICATION</scope>
</reference>
<dbReference type="InterPro" id="IPR042269">
    <property type="entry name" value="Ser_carbopepase_S28_SKS"/>
</dbReference>
<dbReference type="Pfam" id="PF05577">
    <property type="entry name" value="Peptidase_S28"/>
    <property type="match status" value="1"/>
</dbReference>
<evidence type="ECO:0000256" key="3">
    <source>
        <dbReference type="ARBA" id="ARBA00022729"/>
    </source>
</evidence>
<evidence type="ECO:0000256" key="4">
    <source>
        <dbReference type="ARBA" id="ARBA00022801"/>
    </source>
</evidence>
<evidence type="ECO:0000313" key="8">
    <source>
        <dbReference type="Proteomes" id="UP000594260"/>
    </source>
</evidence>
<dbReference type="InParanoid" id="A0A7M7K6S1"/>
<evidence type="ECO:0008006" key="9">
    <source>
        <dbReference type="Google" id="ProtNLM"/>
    </source>
</evidence>
<comment type="similarity">
    <text evidence="1">Belongs to the peptidase S28 family.</text>
</comment>
<evidence type="ECO:0000256" key="5">
    <source>
        <dbReference type="ARBA" id="ARBA00023180"/>
    </source>
</evidence>
<dbReference type="Proteomes" id="UP000594260">
    <property type="component" value="Unplaced"/>
</dbReference>
<dbReference type="InterPro" id="IPR008758">
    <property type="entry name" value="Peptidase_S28"/>
</dbReference>